<reference evidence="3" key="1">
    <citation type="journal article" date="2015" name="PLoS Genet.">
        <title>Genome Sequence and Transcriptome Analyses of Chrysochromulina tobin: Metabolic Tools for Enhanced Algal Fitness in the Prominent Order Prymnesiales (Haptophyceae).</title>
        <authorList>
            <person name="Hovde B.T."/>
            <person name="Deodato C.R."/>
            <person name="Hunsperger H.M."/>
            <person name="Ryken S.A."/>
            <person name="Yost W."/>
            <person name="Jha R.K."/>
            <person name="Patterson J."/>
            <person name="Monnat R.J. Jr."/>
            <person name="Barlow S.B."/>
            <person name="Starkenburg S.R."/>
            <person name="Cattolico R.A."/>
        </authorList>
    </citation>
    <scope>NUCLEOTIDE SEQUENCE</scope>
    <source>
        <strain evidence="3">CCMP291</strain>
    </source>
</reference>
<dbReference type="InterPro" id="IPR016024">
    <property type="entry name" value="ARM-type_fold"/>
</dbReference>
<dbReference type="Pfam" id="PF00612">
    <property type="entry name" value="IQ"/>
    <property type="match status" value="3"/>
</dbReference>
<dbReference type="EMBL" id="JWZX01003306">
    <property type="protein sequence ID" value="KOO22143.1"/>
    <property type="molecule type" value="Genomic_DNA"/>
</dbReference>
<sequence>MVLLGGLSPSPGPLPPLGLPPPPPGGLPPVNARSGSAGAKPSKSLAPRIAELGQALAAGQPAKAKAACSELAMLAAASISACQAVVEAKIEPQLSKVLLKEKDPMTQCWAMSVLSNCAINKASRERQQAAIPALCKLIMSPNPEVQHAAALHLALLSRSSSLATAFASNNKSMQSLYSLEKKTSDALKSPAFDTLRMEASQYARWALRSAQGRHYKPAFVPKSQEQLDYEATVAIQARVRSSFVANGYRNEMKARRAAATIVQASYRGHGARSAVAQQIMIEGPAAALLQSVIRGRKQRKKDRSVKEDKAATKVQAMTRGRKARGYKKSVSDGAQNGERGSTPHNGRSFNIYLECADGDMRVPIAVDSQSSIFKLGFKIETSGEPVYMSLGVPVFEDVLGAAPAEEEPETEFMPIVLFCSTLDGDQRMALHIEYKD</sequence>
<feature type="region of interest" description="Disordered" evidence="1">
    <location>
        <begin position="1"/>
        <end position="44"/>
    </location>
</feature>
<gene>
    <name evidence="2" type="ORF">Ctob_000695</name>
</gene>
<proteinExistence type="predicted"/>
<feature type="compositionally biased region" description="Polar residues" evidence="1">
    <location>
        <begin position="332"/>
        <end position="345"/>
    </location>
</feature>
<feature type="compositionally biased region" description="Pro residues" evidence="1">
    <location>
        <begin position="10"/>
        <end position="27"/>
    </location>
</feature>
<dbReference type="AlphaFoldDB" id="A0A0M0J7D6"/>
<dbReference type="Proteomes" id="UP000037460">
    <property type="component" value="Unassembled WGS sequence"/>
</dbReference>
<dbReference type="Gene3D" id="1.20.5.190">
    <property type="match status" value="2"/>
</dbReference>
<dbReference type="SUPFAM" id="SSF48371">
    <property type="entry name" value="ARM repeat"/>
    <property type="match status" value="1"/>
</dbReference>
<dbReference type="InterPro" id="IPR000048">
    <property type="entry name" value="IQ_motif_EF-hand-BS"/>
</dbReference>
<dbReference type="InterPro" id="IPR011989">
    <property type="entry name" value="ARM-like"/>
</dbReference>
<dbReference type="Gene3D" id="1.25.10.10">
    <property type="entry name" value="Leucine-rich Repeat Variant"/>
    <property type="match status" value="1"/>
</dbReference>
<organism evidence="2 3">
    <name type="scientific">Chrysochromulina tobinii</name>
    <dbReference type="NCBI Taxonomy" id="1460289"/>
    <lineage>
        <taxon>Eukaryota</taxon>
        <taxon>Haptista</taxon>
        <taxon>Haptophyta</taxon>
        <taxon>Prymnesiophyceae</taxon>
        <taxon>Prymnesiales</taxon>
        <taxon>Chrysochromulinaceae</taxon>
        <taxon>Chrysochromulina</taxon>
    </lineage>
</organism>
<dbReference type="SMART" id="SM00015">
    <property type="entry name" value="IQ"/>
    <property type="match status" value="3"/>
</dbReference>
<evidence type="ECO:0000313" key="3">
    <source>
        <dbReference type="Proteomes" id="UP000037460"/>
    </source>
</evidence>
<dbReference type="PROSITE" id="PS50096">
    <property type="entry name" value="IQ"/>
    <property type="match status" value="4"/>
</dbReference>
<comment type="caution">
    <text evidence="2">The sequence shown here is derived from an EMBL/GenBank/DDBJ whole genome shotgun (WGS) entry which is preliminary data.</text>
</comment>
<evidence type="ECO:0000256" key="1">
    <source>
        <dbReference type="SAM" id="MobiDB-lite"/>
    </source>
</evidence>
<evidence type="ECO:0000313" key="2">
    <source>
        <dbReference type="EMBL" id="KOO22143.1"/>
    </source>
</evidence>
<protein>
    <submittedName>
        <fullName evidence="2">Uncharacterized protein</fullName>
    </submittedName>
</protein>
<name>A0A0M0J7D6_9EUKA</name>
<feature type="region of interest" description="Disordered" evidence="1">
    <location>
        <begin position="297"/>
        <end position="345"/>
    </location>
</feature>
<accession>A0A0M0J7D6</accession>
<keyword evidence="3" id="KW-1185">Reference proteome</keyword>